<dbReference type="WBParaSite" id="SVE_1942800.1">
    <property type="protein sequence ID" value="SVE_1942800.1"/>
    <property type="gene ID" value="SVE_1942800"/>
</dbReference>
<dbReference type="Proteomes" id="UP000035680">
    <property type="component" value="Unassembled WGS sequence"/>
</dbReference>
<keyword evidence="1" id="KW-1185">Reference proteome</keyword>
<proteinExistence type="predicted"/>
<name>A0A0K0G3W9_STRVS</name>
<sequence>MLERIDIIEDKRSCETLKKGSRYEGETIIRYNQINFNISDVRPKDDDLIRNVEKIYGFIDCHCVKIKLTSATEVFGNIRRFITTTSREM</sequence>
<evidence type="ECO:0000313" key="2">
    <source>
        <dbReference type="WBParaSite" id="SVE_1942800.1"/>
    </source>
</evidence>
<reference evidence="2" key="2">
    <citation type="submission" date="2015-08" db="UniProtKB">
        <authorList>
            <consortium name="WormBaseParasite"/>
        </authorList>
    </citation>
    <scope>IDENTIFICATION</scope>
</reference>
<reference evidence="1" key="1">
    <citation type="submission" date="2014-07" db="EMBL/GenBank/DDBJ databases">
        <authorList>
            <person name="Martin A.A"/>
            <person name="De Silva N."/>
        </authorList>
    </citation>
    <scope>NUCLEOTIDE SEQUENCE</scope>
</reference>
<accession>A0A0K0G3W9</accession>
<dbReference type="AlphaFoldDB" id="A0A0K0G3W9"/>
<protein>
    <submittedName>
        <fullName evidence="2">ATPase</fullName>
    </submittedName>
</protein>
<organism evidence="1 2">
    <name type="scientific">Strongyloides venezuelensis</name>
    <name type="common">Threadworm</name>
    <dbReference type="NCBI Taxonomy" id="75913"/>
    <lineage>
        <taxon>Eukaryota</taxon>
        <taxon>Metazoa</taxon>
        <taxon>Ecdysozoa</taxon>
        <taxon>Nematoda</taxon>
        <taxon>Chromadorea</taxon>
        <taxon>Rhabditida</taxon>
        <taxon>Tylenchina</taxon>
        <taxon>Panagrolaimomorpha</taxon>
        <taxon>Strongyloidoidea</taxon>
        <taxon>Strongyloididae</taxon>
        <taxon>Strongyloides</taxon>
    </lineage>
</organism>
<evidence type="ECO:0000313" key="1">
    <source>
        <dbReference type="Proteomes" id="UP000035680"/>
    </source>
</evidence>